<keyword evidence="1" id="KW-0812">Transmembrane</keyword>
<evidence type="ECO:0000256" key="1">
    <source>
        <dbReference type="SAM" id="Phobius"/>
    </source>
</evidence>
<protein>
    <submittedName>
        <fullName evidence="2">Uncharacterized protein</fullName>
    </submittedName>
</protein>
<gene>
    <name evidence="2" type="ORF">H8N03_00300</name>
</gene>
<keyword evidence="1" id="KW-1133">Transmembrane helix</keyword>
<accession>A0A923S973</accession>
<comment type="caution">
    <text evidence="2">The sequence shown here is derived from an EMBL/GenBank/DDBJ whole genome shotgun (WGS) entry which is preliminary data.</text>
</comment>
<proteinExistence type="predicted"/>
<dbReference type="AlphaFoldDB" id="A0A923S973"/>
<name>A0A923S973_9BURK</name>
<keyword evidence="3" id="KW-1185">Reference proteome</keyword>
<reference evidence="2" key="1">
    <citation type="submission" date="2020-08" db="EMBL/GenBank/DDBJ databases">
        <title>Ramlibacter sp. USB13 16S ribosomal RNA gene genome sequencing and assembly.</title>
        <authorList>
            <person name="Kang M."/>
        </authorList>
    </citation>
    <scope>NUCLEOTIDE SEQUENCE</scope>
    <source>
        <strain evidence="2">USB13</strain>
    </source>
</reference>
<dbReference type="EMBL" id="JACORT010000001">
    <property type="protein sequence ID" value="MBC5781360.1"/>
    <property type="molecule type" value="Genomic_DNA"/>
</dbReference>
<evidence type="ECO:0000313" key="2">
    <source>
        <dbReference type="EMBL" id="MBC5781360.1"/>
    </source>
</evidence>
<keyword evidence="1" id="KW-0472">Membrane</keyword>
<dbReference type="Proteomes" id="UP000608513">
    <property type="component" value="Unassembled WGS sequence"/>
</dbReference>
<organism evidence="2 3">
    <name type="scientific">Ramlibacter cellulosilyticus</name>
    <dbReference type="NCBI Taxonomy" id="2764187"/>
    <lineage>
        <taxon>Bacteria</taxon>
        <taxon>Pseudomonadati</taxon>
        <taxon>Pseudomonadota</taxon>
        <taxon>Betaproteobacteria</taxon>
        <taxon>Burkholderiales</taxon>
        <taxon>Comamonadaceae</taxon>
        <taxon>Ramlibacter</taxon>
    </lineage>
</organism>
<sequence length="110" mass="10835">MCYLVRQDAVEAEHGAPAPAPGSGRVRSRWAGAAAATLVGGFALAALVAPSPTAPLQPPQQVAAASVTGQRTVQAPQGVVIEQTALPAGDDVPAAPDATRAAIGGCHHGL</sequence>
<dbReference type="RefSeq" id="WP_187074126.1">
    <property type="nucleotide sequence ID" value="NZ_JACORT010000001.1"/>
</dbReference>
<evidence type="ECO:0000313" key="3">
    <source>
        <dbReference type="Proteomes" id="UP000608513"/>
    </source>
</evidence>
<feature type="transmembrane region" description="Helical" evidence="1">
    <location>
        <begin position="30"/>
        <end position="49"/>
    </location>
</feature>